<feature type="compositionally biased region" description="Basic and acidic residues" evidence="5">
    <location>
        <begin position="56"/>
        <end position="66"/>
    </location>
</feature>
<feature type="region of interest" description="Disordered" evidence="5">
    <location>
        <begin position="44"/>
        <end position="77"/>
    </location>
</feature>
<dbReference type="InterPro" id="IPR001781">
    <property type="entry name" value="Znf_LIM"/>
</dbReference>
<evidence type="ECO:0000313" key="9">
    <source>
        <dbReference type="Proteomes" id="UP000694548"/>
    </source>
</evidence>
<dbReference type="PROSITE" id="PS00478">
    <property type="entry name" value="LIM_DOMAIN_1"/>
    <property type="match status" value="1"/>
</dbReference>
<dbReference type="PANTHER" id="PTHR24206">
    <property type="entry name" value="OS06G0237300 PROTEIN"/>
    <property type="match status" value="1"/>
</dbReference>
<dbReference type="PROSITE" id="PS50023">
    <property type="entry name" value="LIM_DOMAIN_2"/>
    <property type="match status" value="1"/>
</dbReference>
<dbReference type="SMART" id="SM00132">
    <property type="entry name" value="LIM"/>
    <property type="match status" value="1"/>
</dbReference>
<keyword evidence="9" id="KW-1185">Reference proteome</keyword>
<feature type="domain" description="LIM zinc-binding" evidence="6">
    <location>
        <begin position="279"/>
        <end position="339"/>
    </location>
</feature>
<dbReference type="Proteomes" id="UP000694548">
    <property type="component" value="Chromosome sgr08"/>
</dbReference>
<keyword evidence="1 4" id="KW-0479">Metal-binding</keyword>
<keyword evidence="3 4" id="KW-0440">LIM domain</keyword>
<evidence type="ECO:0000313" key="8">
    <source>
        <dbReference type="Ensembl" id="ENSNFUP00015042036.1"/>
    </source>
</evidence>
<evidence type="ECO:0000259" key="6">
    <source>
        <dbReference type="PROSITE" id="PS50023"/>
    </source>
</evidence>
<dbReference type="Proteomes" id="UP000822369">
    <property type="component" value="Chromosome 10"/>
</dbReference>
<reference evidence="7" key="2">
    <citation type="submission" date="2020-03" db="EMBL/GenBank/DDBJ databases">
        <title>Intra-Species Differences in Population Size shape Life History and Genome Evolution.</title>
        <authorList>
            <person name="Willemsen D."/>
            <person name="Cui R."/>
            <person name="Valenzano D.R."/>
        </authorList>
    </citation>
    <scope>NUCLEOTIDE SEQUENCE</scope>
    <source>
        <strain evidence="7">GRZ</strain>
        <tissue evidence="7">Whole</tissue>
    </source>
</reference>
<accession>A0A8C6VUW8</accession>
<reference evidence="8" key="1">
    <citation type="submission" date="2014-08" db="EMBL/GenBank/DDBJ databases">
        <authorList>
            <person name="Senf B."/>
            <person name="Petzold A."/>
            <person name="Downie B.R."/>
            <person name="Koch P."/>
            <person name="Platzer M."/>
        </authorList>
    </citation>
    <scope>NUCLEOTIDE SEQUENCE [LARGE SCALE GENOMIC DNA]</scope>
    <source>
        <strain evidence="8">GRZ</strain>
    </source>
</reference>
<dbReference type="AlphaFoldDB" id="A0A8C6VUW8"/>
<evidence type="ECO:0000256" key="4">
    <source>
        <dbReference type="PROSITE-ProRule" id="PRU00125"/>
    </source>
</evidence>
<protein>
    <submittedName>
        <fullName evidence="7">Transcript variant X3</fullName>
    </submittedName>
    <submittedName>
        <fullName evidence="8">Xin actin-binding repeat-containing protein 1-like</fullName>
    </submittedName>
</protein>
<organism evidence="8 9">
    <name type="scientific">Nothobranchius furzeri</name>
    <name type="common">Turquoise killifish</name>
    <dbReference type="NCBI Taxonomy" id="105023"/>
    <lineage>
        <taxon>Eukaryota</taxon>
        <taxon>Metazoa</taxon>
        <taxon>Chordata</taxon>
        <taxon>Craniata</taxon>
        <taxon>Vertebrata</taxon>
        <taxon>Euteleostomi</taxon>
        <taxon>Actinopterygii</taxon>
        <taxon>Neopterygii</taxon>
        <taxon>Teleostei</taxon>
        <taxon>Neoteleostei</taxon>
        <taxon>Acanthomorphata</taxon>
        <taxon>Ovalentaria</taxon>
        <taxon>Atherinomorphae</taxon>
        <taxon>Cyprinodontiformes</taxon>
        <taxon>Nothobranchiidae</taxon>
        <taxon>Nothobranchius</taxon>
    </lineage>
</organism>
<evidence type="ECO:0000256" key="5">
    <source>
        <dbReference type="SAM" id="MobiDB-lite"/>
    </source>
</evidence>
<dbReference type="Gene3D" id="2.10.110.10">
    <property type="entry name" value="Cysteine Rich Protein"/>
    <property type="match status" value="1"/>
</dbReference>
<dbReference type="GO" id="GO:0046872">
    <property type="term" value="F:metal ion binding"/>
    <property type="evidence" value="ECO:0007669"/>
    <property type="project" value="UniProtKB-KW"/>
</dbReference>
<feature type="region of interest" description="Disordered" evidence="5">
    <location>
        <begin position="1"/>
        <end position="24"/>
    </location>
</feature>
<sequence>MEWDLRRTQSLRNMSSSGDRSIWTDTGLRDKTVSQLVARYQTTVEKSSGVQPTPVEKSEAKTKKALNEVASPSVKTPTTHLESLMKRNEEREKVGVKTNLTRSKSTGSLQNSTGSIEALMAVFESSDTAKRRVKSSFRMSNETQKYKADMPVVNGEDVHGTAREHKPPAENKKDHVAQKLANQVMNQSQIERRRTIAGVNFEKMAASEADEKRRSIADFRDNSFIQTKEILSVVSVKAISALYMSKVTNQGANNKTEQVQPRESGQKVKPTKFQPACHEMCSACLKPVYQMEKITADKYVFHKCCFCCKKCRKTLSMHSFTPLNGEFYCIFHYQQLFKRKGNYDEGFGHTQHKNKWLYKS</sequence>
<dbReference type="Pfam" id="PF00412">
    <property type="entry name" value="LIM"/>
    <property type="match status" value="1"/>
</dbReference>
<reference evidence="8" key="3">
    <citation type="submission" date="2025-05" db="UniProtKB">
        <authorList>
            <consortium name="Ensembl"/>
        </authorList>
    </citation>
    <scope>IDENTIFICATION</scope>
</reference>
<dbReference type="EMBL" id="JAAVVJ010000010">
    <property type="protein sequence ID" value="KAF7213812.1"/>
    <property type="molecule type" value="Genomic_DNA"/>
</dbReference>
<dbReference type="Ensembl" id="ENSNFUT00015043890.1">
    <property type="protein sequence ID" value="ENSNFUP00015042036.1"/>
    <property type="gene ID" value="ENSNFUG00015020164.1"/>
</dbReference>
<keyword evidence="2 4" id="KW-0862">Zinc</keyword>
<gene>
    <name evidence="8" type="primary">LOC107382815</name>
    <name evidence="7" type="ORF">G4P62_008175</name>
</gene>
<evidence type="ECO:0000256" key="3">
    <source>
        <dbReference type="ARBA" id="ARBA00023038"/>
    </source>
</evidence>
<feature type="compositionally biased region" description="Polar residues" evidence="5">
    <location>
        <begin position="8"/>
        <end position="19"/>
    </location>
</feature>
<dbReference type="SUPFAM" id="SSF57716">
    <property type="entry name" value="Glucocorticoid receptor-like (DNA-binding domain)"/>
    <property type="match status" value="2"/>
</dbReference>
<name>A0A8C6VUW8_NOTFU</name>
<proteinExistence type="predicted"/>
<evidence type="ECO:0000256" key="2">
    <source>
        <dbReference type="ARBA" id="ARBA00022833"/>
    </source>
</evidence>
<evidence type="ECO:0000256" key="1">
    <source>
        <dbReference type="ARBA" id="ARBA00022723"/>
    </source>
</evidence>
<evidence type="ECO:0000313" key="7">
    <source>
        <dbReference type="EMBL" id="KAF7213812.1"/>
    </source>
</evidence>
<dbReference type="GeneTree" id="ENSGT00530000063779"/>